<reference evidence="1" key="1">
    <citation type="submission" date="2020-04" db="EMBL/GenBank/DDBJ databases">
        <authorList>
            <person name="Zhang T."/>
        </authorList>
    </citation>
    <scope>NUCLEOTIDE SEQUENCE</scope>
    <source>
        <strain evidence="1">HKST-UBA01</strain>
    </source>
</reference>
<reference evidence="1" key="2">
    <citation type="journal article" date="2021" name="Microbiome">
        <title>Successional dynamics and alternative stable states in a saline activated sludge microbial community over 9 years.</title>
        <authorList>
            <person name="Wang Y."/>
            <person name="Ye J."/>
            <person name="Ju F."/>
            <person name="Liu L."/>
            <person name="Boyd J.A."/>
            <person name="Deng Y."/>
            <person name="Parks D.H."/>
            <person name="Jiang X."/>
            <person name="Yin X."/>
            <person name="Woodcroft B.J."/>
            <person name="Tyson G.W."/>
            <person name="Hugenholtz P."/>
            <person name="Polz M.F."/>
            <person name="Zhang T."/>
        </authorList>
    </citation>
    <scope>NUCLEOTIDE SEQUENCE</scope>
    <source>
        <strain evidence="1">HKST-UBA01</strain>
    </source>
</reference>
<protein>
    <submittedName>
        <fullName evidence="1">Asparagine synthetase B</fullName>
    </submittedName>
</protein>
<organism evidence="1 2">
    <name type="scientific">Eiseniibacteriota bacterium</name>
    <dbReference type="NCBI Taxonomy" id="2212470"/>
    <lineage>
        <taxon>Bacteria</taxon>
        <taxon>Candidatus Eiseniibacteriota</taxon>
    </lineage>
</organism>
<name>A0A956LY39_UNCEI</name>
<evidence type="ECO:0000313" key="1">
    <source>
        <dbReference type="EMBL" id="MCA9727629.1"/>
    </source>
</evidence>
<dbReference type="EMBL" id="JAGQHR010000202">
    <property type="protein sequence ID" value="MCA9727629.1"/>
    <property type="molecule type" value="Genomic_DNA"/>
</dbReference>
<dbReference type="AlphaFoldDB" id="A0A956LY39"/>
<gene>
    <name evidence="1" type="ORF">KC729_08095</name>
</gene>
<evidence type="ECO:0000313" key="2">
    <source>
        <dbReference type="Proteomes" id="UP000697710"/>
    </source>
</evidence>
<comment type="caution">
    <text evidence="1">The sequence shown here is derived from an EMBL/GenBank/DDBJ whole genome shotgun (WGS) entry which is preliminary data.</text>
</comment>
<dbReference type="Proteomes" id="UP000697710">
    <property type="component" value="Unassembled WGS sequence"/>
</dbReference>
<proteinExistence type="predicted"/>
<sequence>MSAWTWSRFRFLLGLVLVLATIATAVSAKILVPMDLEQSDHLRAYGVAYRALQRGESVEWLLNYRGGSFLLEDVPANE</sequence>
<accession>A0A956LY39</accession>
<feature type="non-terminal residue" evidence="1">
    <location>
        <position position="78"/>
    </location>
</feature>